<dbReference type="Pfam" id="PF06812">
    <property type="entry name" value="ImpA_N"/>
    <property type="match status" value="1"/>
</dbReference>
<feature type="domain" description="ImpA N-terminal" evidence="1">
    <location>
        <begin position="31"/>
        <end position="146"/>
    </location>
</feature>
<dbReference type="RefSeq" id="WP_116610732.1">
    <property type="nucleotide sequence ID" value="NZ_QEOB01000004.1"/>
</dbReference>
<keyword evidence="3" id="KW-1185">Reference proteome</keyword>
<proteinExistence type="predicted"/>
<evidence type="ECO:0000259" key="1">
    <source>
        <dbReference type="Pfam" id="PF06812"/>
    </source>
</evidence>
<comment type="caution">
    <text evidence="2">The sequence shown here is derived from an EMBL/GenBank/DDBJ whole genome shotgun (WGS) entry which is preliminary data.</text>
</comment>
<evidence type="ECO:0000313" key="3">
    <source>
        <dbReference type="Proteomes" id="UP000245712"/>
    </source>
</evidence>
<dbReference type="InterPro" id="IPR010657">
    <property type="entry name" value="ImpA_N"/>
</dbReference>
<organism evidence="2 3">
    <name type="scientific">Paraburkholderia unamae</name>
    <dbReference type="NCBI Taxonomy" id="219649"/>
    <lineage>
        <taxon>Bacteria</taxon>
        <taxon>Pseudomonadati</taxon>
        <taxon>Pseudomonadota</taxon>
        <taxon>Betaproteobacteria</taxon>
        <taxon>Burkholderiales</taxon>
        <taxon>Burkholderiaceae</taxon>
        <taxon>Paraburkholderia</taxon>
    </lineage>
</organism>
<sequence length="378" mass="41565">MNQPYPIETAPDFAAQFEALLAPLPQESGGGAGVALRYTPVYQRIREARHEDDTTLPMGEWERPLAKADWQTVAALCGEALAARSKDFQLAAWLCEAWTRLHGLAGFVAGTRLLIALVERYWDTAWPQIEAGDIDARIAPFAWMNDAFALLLTLHVPLLHIEERDPPAVSLDEWQRATTTVYADDEMDGAMGGPLTRAVLARHASRGGNAATLTVMHRQAQQAIDAWRDFTCALDERLGYDAPSLARVAHALLQLERVAPGLLGERVVAREEASGGVLSLPEAAEPSPVHIRAQAQSVHATCATSATSAAGEIANREQAYQQLQAVADYLAQHEPHSPTPYLLRRAVSWGHMSLAELMREIIREEGDFTRYIALLERQ</sequence>
<dbReference type="NCBIfam" id="TIGR03363">
    <property type="entry name" value="VI_chp_8"/>
    <property type="match status" value="1"/>
</dbReference>
<reference evidence="2 3" key="1">
    <citation type="submission" date="2018-05" db="EMBL/GenBank/DDBJ databases">
        <title>Genomic Encyclopedia of Type Strains, Phase IV (KMG-V): Genome sequencing to study the core and pangenomes of soil and plant-associated prokaryotes.</title>
        <authorList>
            <person name="Whitman W."/>
        </authorList>
    </citation>
    <scope>NUCLEOTIDE SEQUENCE [LARGE SCALE GENOMIC DNA]</scope>
    <source>
        <strain evidence="2 3">SCZa-39</strain>
    </source>
</reference>
<dbReference type="EMBL" id="QEOB01000004">
    <property type="protein sequence ID" value="PVX85187.1"/>
    <property type="molecule type" value="Genomic_DNA"/>
</dbReference>
<gene>
    <name evidence="2" type="ORF">C7402_104431</name>
</gene>
<dbReference type="PANTHER" id="PTHR37951">
    <property type="entry name" value="CYTOPLASMIC PROTEIN-RELATED"/>
    <property type="match status" value="1"/>
</dbReference>
<dbReference type="InterPro" id="IPR017740">
    <property type="entry name" value="TssA-like"/>
</dbReference>
<protein>
    <submittedName>
        <fullName evidence="2">Type VI secretion system protein ImpA</fullName>
    </submittedName>
</protein>
<accession>A0ABX5KRH2</accession>
<dbReference type="PANTHER" id="PTHR37951:SF1">
    <property type="entry name" value="TYPE VI SECRETION SYSTEM COMPONENT TSSA1"/>
    <property type="match status" value="1"/>
</dbReference>
<evidence type="ECO:0000313" key="2">
    <source>
        <dbReference type="EMBL" id="PVX85187.1"/>
    </source>
</evidence>
<name>A0ABX5KRH2_9BURK</name>
<dbReference type="Proteomes" id="UP000245712">
    <property type="component" value="Unassembled WGS sequence"/>
</dbReference>